<organism evidence="2 3">
    <name type="scientific">Nepenthes gracilis</name>
    <name type="common">Slender pitcher plant</name>
    <dbReference type="NCBI Taxonomy" id="150966"/>
    <lineage>
        <taxon>Eukaryota</taxon>
        <taxon>Viridiplantae</taxon>
        <taxon>Streptophyta</taxon>
        <taxon>Embryophyta</taxon>
        <taxon>Tracheophyta</taxon>
        <taxon>Spermatophyta</taxon>
        <taxon>Magnoliopsida</taxon>
        <taxon>eudicotyledons</taxon>
        <taxon>Gunneridae</taxon>
        <taxon>Pentapetalae</taxon>
        <taxon>Caryophyllales</taxon>
        <taxon>Nepenthaceae</taxon>
        <taxon>Nepenthes</taxon>
    </lineage>
</organism>
<feature type="transmembrane region" description="Helical" evidence="1">
    <location>
        <begin position="6"/>
        <end position="23"/>
    </location>
</feature>
<dbReference type="EMBL" id="BSYO01000005">
    <property type="protein sequence ID" value="GMH04492.1"/>
    <property type="molecule type" value="Genomic_DNA"/>
</dbReference>
<keyword evidence="1" id="KW-0812">Transmembrane</keyword>
<comment type="caution">
    <text evidence="2">The sequence shown here is derived from an EMBL/GenBank/DDBJ whole genome shotgun (WGS) entry which is preliminary data.</text>
</comment>
<reference evidence="2" key="1">
    <citation type="submission" date="2023-05" db="EMBL/GenBank/DDBJ databases">
        <title>Nepenthes gracilis genome sequencing.</title>
        <authorList>
            <person name="Fukushima K."/>
        </authorList>
    </citation>
    <scope>NUCLEOTIDE SEQUENCE</scope>
    <source>
        <strain evidence="2">SING2019-196</strain>
    </source>
</reference>
<keyword evidence="3" id="KW-1185">Reference proteome</keyword>
<gene>
    <name evidence="2" type="ORF">Nepgr_006332</name>
</gene>
<accession>A0AAD3S4U0</accession>
<evidence type="ECO:0000256" key="1">
    <source>
        <dbReference type="SAM" id="Phobius"/>
    </source>
</evidence>
<dbReference type="Proteomes" id="UP001279734">
    <property type="component" value="Unassembled WGS sequence"/>
</dbReference>
<keyword evidence="1" id="KW-0472">Membrane</keyword>
<dbReference type="AlphaFoldDB" id="A0AAD3S4U0"/>
<evidence type="ECO:0000313" key="3">
    <source>
        <dbReference type="Proteomes" id="UP001279734"/>
    </source>
</evidence>
<sequence>MLLLSLFVIYGCWILPFGARILWLPQDEQEMWMCKRSVDKCLLQILLPGLGTISLKFPCFTERNTENFQSVMLFCAVKELMAASESSFGRNPSDPSIVESGSLFLESYEILKIQIFHISGQLFAKFEHNEMIFRFFSFVYT</sequence>
<evidence type="ECO:0000313" key="2">
    <source>
        <dbReference type="EMBL" id="GMH04492.1"/>
    </source>
</evidence>
<keyword evidence="1" id="KW-1133">Transmembrane helix</keyword>
<proteinExistence type="predicted"/>
<name>A0AAD3S4U0_NEPGR</name>
<protein>
    <submittedName>
        <fullName evidence="2">Uncharacterized protein</fullName>
    </submittedName>
</protein>